<organism evidence="1">
    <name type="scientific">hydrothermal vent metagenome</name>
    <dbReference type="NCBI Taxonomy" id="652676"/>
    <lineage>
        <taxon>unclassified sequences</taxon>
        <taxon>metagenomes</taxon>
        <taxon>ecological metagenomes</taxon>
    </lineage>
</organism>
<dbReference type="CDD" id="cd01427">
    <property type="entry name" value="HAD_like"/>
    <property type="match status" value="1"/>
</dbReference>
<reference evidence="1" key="1">
    <citation type="submission" date="2015-10" db="EMBL/GenBank/DDBJ databases">
        <authorList>
            <person name="Gilbert D.G."/>
        </authorList>
    </citation>
    <scope>NUCLEOTIDE SEQUENCE</scope>
</reference>
<dbReference type="InterPro" id="IPR036412">
    <property type="entry name" value="HAD-like_sf"/>
</dbReference>
<accession>A0A160V9Q4</accession>
<dbReference type="SUPFAM" id="SSF56784">
    <property type="entry name" value="HAD-like"/>
    <property type="match status" value="1"/>
</dbReference>
<dbReference type="InterPro" id="IPR023214">
    <property type="entry name" value="HAD_sf"/>
</dbReference>
<proteinExistence type="predicted"/>
<protein>
    <recommendedName>
        <fullName evidence="2">HAD family hydrolase</fullName>
    </recommendedName>
</protein>
<evidence type="ECO:0008006" key="2">
    <source>
        <dbReference type="Google" id="ProtNLM"/>
    </source>
</evidence>
<dbReference type="Gene3D" id="3.40.50.1000">
    <property type="entry name" value="HAD superfamily/HAD-like"/>
    <property type="match status" value="1"/>
</dbReference>
<evidence type="ECO:0000313" key="1">
    <source>
        <dbReference type="EMBL" id="CUV02826.1"/>
    </source>
</evidence>
<dbReference type="AlphaFoldDB" id="A0A160V9Q4"/>
<gene>
    <name evidence="1" type="ORF">MGWOODY_Clf2195</name>
</gene>
<sequence>MAILISFDIDGTLEVGDPPGVLTMELVRKTQEAGILVGSCSDRPISGQRAIWEKYGIAYDFAVSKHQLPDVKAKFEADVYYHIGDREDLDRQYALAAGFEFFWPDEAVSEPWLNRNPDPK</sequence>
<dbReference type="EMBL" id="FAXA01000318">
    <property type="protein sequence ID" value="CUV02826.1"/>
    <property type="molecule type" value="Genomic_DNA"/>
</dbReference>
<name>A0A160V9Q4_9ZZZZ</name>